<dbReference type="OrthoDB" id="569879at2"/>
<sequence>MPPKIVEVYKRLLHRIPNDESIYFEIEKKIRAAEAGFSGEIYVDNFIKQVNFPKHFAILKDLHIQLEENSYLQIDTLILTKKYIAILEVKNIRGKIYFQRNPNQLIREIDGETTPFKCPEQQLKRHVQKLKLLLKQYKMNIPIKSLIVLAYSKTHVVLPPQYANITMGCDIPHHIEEYNQLPDAISTQKYHQLLTNLLSSSNDFIPRPLAKIYTLELSHIKTGLLCPNCHIKINNQRNCTNCNTPKKIMQQQAIEDWFYLVKDTISNRECVYFLELKDKFAANYLLNKMDLHPVNHHKSRYYIMQKFRASSASQE</sequence>
<protein>
    <submittedName>
        <fullName evidence="2">NERD domain-containing protein</fullName>
    </submittedName>
</protein>
<feature type="domain" description="NERD" evidence="1">
    <location>
        <begin position="35"/>
        <end position="153"/>
    </location>
</feature>
<evidence type="ECO:0000259" key="1">
    <source>
        <dbReference type="PROSITE" id="PS50965"/>
    </source>
</evidence>
<dbReference type="PROSITE" id="PS50965">
    <property type="entry name" value="NERD"/>
    <property type="match status" value="1"/>
</dbReference>
<evidence type="ECO:0000313" key="2">
    <source>
        <dbReference type="EMBL" id="TQR13291.1"/>
    </source>
</evidence>
<dbReference type="AlphaFoldDB" id="A0A544T759"/>
<reference evidence="2 3" key="1">
    <citation type="submission" date="2019-05" db="EMBL/GenBank/DDBJ databases">
        <title>Psychrobacillus vulpis sp. nov., a new species isolated from feces of a red fox that inhabits in The Tablas de Daimiel Natural Park, Albacete, Spain.</title>
        <authorList>
            <person name="Rodriguez M."/>
            <person name="Reina J.C."/>
            <person name="Bejar V."/>
            <person name="Llamas I."/>
        </authorList>
    </citation>
    <scope>NUCLEOTIDE SEQUENCE [LARGE SCALE GENOMIC DNA]</scope>
    <source>
        <strain evidence="2 3">NEAU-3TGS17</strain>
    </source>
</reference>
<gene>
    <name evidence="2" type="ORF">FG382_11365</name>
</gene>
<accession>A0A544T759</accession>
<dbReference type="EMBL" id="VDGH01000006">
    <property type="protein sequence ID" value="TQR13291.1"/>
    <property type="molecule type" value="Genomic_DNA"/>
</dbReference>
<name>A0A544T759_9BACI</name>
<dbReference type="Pfam" id="PF08378">
    <property type="entry name" value="NERD"/>
    <property type="match status" value="1"/>
</dbReference>
<proteinExistence type="predicted"/>
<keyword evidence="3" id="KW-1185">Reference proteome</keyword>
<dbReference type="InterPro" id="IPR011528">
    <property type="entry name" value="NERD"/>
</dbReference>
<organism evidence="2 3">
    <name type="scientific">Psychrobacillus lasiicapitis</name>
    <dbReference type="NCBI Taxonomy" id="1636719"/>
    <lineage>
        <taxon>Bacteria</taxon>
        <taxon>Bacillati</taxon>
        <taxon>Bacillota</taxon>
        <taxon>Bacilli</taxon>
        <taxon>Bacillales</taxon>
        <taxon>Bacillaceae</taxon>
        <taxon>Psychrobacillus</taxon>
    </lineage>
</organism>
<evidence type="ECO:0000313" key="3">
    <source>
        <dbReference type="Proteomes" id="UP000317316"/>
    </source>
</evidence>
<dbReference type="Proteomes" id="UP000317316">
    <property type="component" value="Unassembled WGS sequence"/>
</dbReference>
<comment type="caution">
    <text evidence="2">The sequence shown here is derived from an EMBL/GenBank/DDBJ whole genome shotgun (WGS) entry which is preliminary data.</text>
</comment>